<organism evidence="3 4">
    <name type="scientific">Ciona intestinalis</name>
    <name type="common">Transparent sea squirt</name>
    <name type="synonym">Ascidia intestinalis</name>
    <dbReference type="NCBI Taxonomy" id="7719"/>
    <lineage>
        <taxon>Eukaryota</taxon>
        <taxon>Metazoa</taxon>
        <taxon>Chordata</taxon>
        <taxon>Tunicata</taxon>
        <taxon>Ascidiacea</taxon>
        <taxon>Phlebobranchia</taxon>
        <taxon>Cionidae</taxon>
        <taxon>Ciona</taxon>
    </lineage>
</organism>
<dbReference type="InterPro" id="IPR032675">
    <property type="entry name" value="LRR_dom_sf"/>
</dbReference>
<keyword evidence="2" id="KW-0677">Repeat</keyword>
<dbReference type="InterPro" id="IPR050216">
    <property type="entry name" value="LRR_domain-containing"/>
</dbReference>
<proteinExistence type="predicted"/>
<dbReference type="EMBL" id="EAAA01002928">
    <property type="status" value="NOT_ANNOTATED_CDS"/>
    <property type="molecule type" value="Genomic_DNA"/>
</dbReference>
<dbReference type="InterPro" id="IPR003591">
    <property type="entry name" value="Leu-rich_rpt_typical-subtyp"/>
</dbReference>
<dbReference type="InterPro" id="IPR001611">
    <property type="entry name" value="Leu-rich_rpt"/>
</dbReference>
<dbReference type="GeneTree" id="ENSGT00940000157393"/>
<evidence type="ECO:0000256" key="2">
    <source>
        <dbReference type="ARBA" id="ARBA00022737"/>
    </source>
</evidence>
<dbReference type="Pfam" id="PF00560">
    <property type="entry name" value="LRR_1"/>
    <property type="match status" value="1"/>
</dbReference>
<dbReference type="PANTHER" id="PTHR48051">
    <property type="match status" value="1"/>
</dbReference>
<dbReference type="HOGENOM" id="CLU_000288_18_15_1"/>
<dbReference type="SMART" id="SM00369">
    <property type="entry name" value="LRR_TYP"/>
    <property type="match status" value="3"/>
</dbReference>
<dbReference type="PANTHER" id="PTHR48051:SF62">
    <property type="entry name" value="LEUCINE-RICH REPEAT-CONTAINING PROTEIN 57"/>
    <property type="match status" value="1"/>
</dbReference>
<evidence type="ECO:0008006" key="5">
    <source>
        <dbReference type="Google" id="ProtNLM"/>
    </source>
</evidence>
<sequence>FKHCLKMGNAVNTHIQHAEKTGVCQLSSLNIEEFPSALLKLSKSLRTLDLSRNKVKALPDAIGNFSVLKSLNISHNRLPMLCDGICKLLKLESLIASYNMLTALPADISRCKSLKSVVLCGNKLKTVPEQLANLKHLDMLDLSDNQICKIPDTIGNLQAVELNLNQNQVNKIPDALASCQRLKVLRFNNNCVSLGEMSTKLLIESKISLLTYEGNLFTEKDFQQVTGYNKYMERFTATKKKFD</sequence>
<dbReference type="AlphaFoldDB" id="F6TTC3"/>
<reference evidence="4" key="1">
    <citation type="journal article" date="2002" name="Science">
        <title>The draft genome of Ciona intestinalis: insights into chordate and vertebrate origins.</title>
        <authorList>
            <person name="Dehal P."/>
            <person name="Satou Y."/>
            <person name="Campbell R.K."/>
            <person name="Chapman J."/>
            <person name="Degnan B."/>
            <person name="De Tomaso A."/>
            <person name="Davidson B."/>
            <person name="Di Gregorio A."/>
            <person name="Gelpke M."/>
            <person name="Goodstein D.M."/>
            <person name="Harafuji N."/>
            <person name="Hastings K.E."/>
            <person name="Ho I."/>
            <person name="Hotta K."/>
            <person name="Huang W."/>
            <person name="Kawashima T."/>
            <person name="Lemaire P."/>
            <person name="Martinez D."/>
            <person name="Meinertzhagen I.A."/>
            <person name="Necula S."/>
            <person name="Nonaka M."/>
            <person name="Putnam N."/>
            <person name="Rash S."/>
            <person name="Saiga H."/>
            <person name="Satake M."/>
            <person name="Terry A."/>
            <person name="Yamada L."/>
            <person name="Wang H.G."/>
            <person name="Awazu S."/>
            <person name="Azumi K."/>
            <person name="Boore J."/>
            <person name="Branno M."/>
            <person name="Chin-Bow S."/>
            <person name="DeSantis R."/>
            <person name="Doyle S."/>
            <person name="Francino P."/>
            <person name="Keys D.N."/>
            <person name="Haga S."/>
            <person name="Hayashi H."/>
            <person name="Hino K."/>
            <person name="Imai K.S."/>
            <person name="Inaba K."/>
            <person name="Kano S."/>
            <person name="Kobayashi K."/>
            <person name="Kobayashi M."/>
            <person name="Lee B.I."/>
            <person name="Makabe K.W."/>
            <person name="Manohar C."/>
            <person name="Matassi G."/>
            <person name="Medina M."/>
            <person name="Mochizuki Y."/>
            <person name="Mount S."/>
            <person name="Morishita T."/>
            <person name="Miura S."/>
            <person name="Nakayama A."/>
            <person name="Nishizaka S."/>
            <person name="Nomoto H."/>
            <person name="Ohta F."/>
            <person name="Oishi K."/>
            <person name="Rigoutsos I."/>
            <person name="Sano M."/>
            <person name="Sasaki A."/>
            <person name="Sasakura Y."/>
            <person name="Shoguchi E."/>
            <person name="Shin-i T."/>
            <person name="Spagnuolo A."/>
            <person name="Stainier D."/>
            <person name="Suzuki M.M."/>
            <person name="Tassy O."/>
            <person name="Takatori N."/>
            <person name="Tokuoka M."/>
            <person name="Yagi K."/>
            <person name="Yoshizaki F."/>
            <person name="Wada S."/>
            <person name="Zhang C."/>
            <person name="Hyatt P.D."/>
            <person name="Larimer F."/>
            <person name="Detter C."/>
            <person name="Doggett N."/>
            <person name="Glavina T."/>
            <person name="Hawkins T."/>
            <person name="Richardson P."/>
            <person name="Lucas S."/>
            <person name="Kohara Y."/>
            <person name="Levine M."/>
            <person name="Satoh N."/>
            <person name="Rokhsar D.S."/>
        </authorList>
    </citation>
    <scope>NUCLEOTIDE SEQUENCE [LARGE SCALE GENOMIC DNA]</scope>
</reference>
<reference evidence="3" key="4">
    <citation type="submission" date="2025-09" db="UniProtKB">
        <authorList>
            <consortium name="Ensembl"/>
        </authorList>
    </citation>
    <scope>IDENTIFICATION</scope>
</reference>
<evidence type="ECO:0000313" key="4">
    <source>
        <dbReference type="Proteomes" id="UP000008144"/>
    </source>
</evidence>
<dbReference type="FunCoup" id="F6TTC3">
    <property type="interactions" value="248"/>
</dbReference>
<reference evidence="3" key="3">
    <citation type="submission" date="2025-08" db="UniProtKB">
        <authorList>
            <consortium name="Ensembl"/>
        </authorList>
    </citation>
    <scope>IDENTIFICATION</scope>
</reference>
<dbReference type="Pfam" id="PF13855">
    <property type="entry name" value="LRR_8"/>
    <property type="match status" value="1"/>
</dbReference>
<dbReference type="PROSITE" id="PS51450">
    <property type="entry name" value="LRR"/>
    <property type="match status" value="1"/>
</dbReference>
<reference evidence="3" key="2">
    <citation type="journal article" date="2008" name="Genome Biol.">
        <title>Improved genome assembly and evidence-based global gene model set for the chordate Ciona intestinalis: new insight into intron and operon populations.</title>
        <authorList>
            <person name="Satou Y."/>
            <person name="Mineta K."/>
            <person name="Ogasawara M."/>
            <person name="Sasakura Y."/>
            <person name="Shoguchi E."/>
            <person name="Ueno K."/>
            <person name="Yamada L."/>
            <person name="Matsumoto J."/>
            <person name="Wasserscheid J."/>
            <person name="Dewar K."/>
            <person name="Wiley G.B."/>
            <person name="Macmil S.L."/>
            <person name="Roe B.A."/>
            <person name="Zeller R.W."/>
            <person name="Hastings K.E."/>
            <person name="Lemaire P."/>
            <person name="Lindquist E."/>
            <person name="Endo T."/>
            <person name="Hotta K."/>
            <person name="Inaba K."/>
        </authorList>
    </citation>
    <scope>NUCLEOTIDE SEQUENCE [LARGE SCALE GENOMIC DNA]</scope>
    <source>
        <strain evidence="3">wild type</strain>
    </source>
</reference>
<name>F6TTC3_CIOIN</name>
<protein>
    <recommendedName>
        <fullName evidence="5">Leucine-rich repeat-containing protein 57</fullName>
    </recommendedName>
</protein>
<accession>F6TTC3</accession>
<dbReference type="Ensembl" id="ENSCINT00000024331.2">
    <property type="protein sequence ID" value="ENSCINP00000024085.2"/>
    <property type="gene ID" value="ENSCING00000013034.2"/>
</dbReference>
<evidence type="ECO:0000256" key="1">
    <source>
        <dbReference type="ARBA" id="ARBA00022614"/>
    </source>
</evidence>
<keyword evidence="1" id="KW-0433">Leucine-rich repeat</keyword>
<dbReference type="FunFam" id="3.80.10.10:FF:000230">
    <property type="entry name" value="Leucine-rich repeat-containing protein 57"/>
    <property type="match status" value="1"/>
</dbReference>
<dbReference type="Proteomes" id="UP000008144">
    <property type="component" value="Chromosome 9"/>
</dbReference>
<dbReference type="Gene3D" id="3.80.10.10">
    <property type="entry name" value="Ribonuclease Inhibitor"/>
    <property type="match status" value="2"/>
</dbReference>
<evidence type="ECO:0000313" key="3">
    <source>
        <dbReference type="Ensembl" id="ENSCINP00000024085.2"/>
    </source>
</evidence>
<dbReference type="SUPFAM" id="SSF52047">
    <property type="entry name" value="RNI-like"/>
    <property type="match status" value="1"/>
</dbReference>
<keyword evidence="4" id="KW-1185">Reference proteome</keyword>
<dbReference type="STRING" id="7719.ENSCINP00000024085"/>
<dbReference type="OMA" id="AYMERYT"/>
<dbReference type="InParanoid" id="F6TTC3"/>
<dbReference type="PRINTS" id="PR00019">
    <property type="entry name" value="LEURICHRPT"/>
</dbReference>